<organism evidence="1 2">
    <name type="scientific">Acinetobacter ursingii</name>
    <dbReference type="NCBI Taxonomy" id="108980"/>
    <lineage>
        <taxon>Bacteria</taxon>
        <taxon>Pseudomonadati</taxon>
        <taxon>Pseudomonadota</taxon>
        <taxon>Gammaproteobacteria</taxon>
        <taxon>Moraxellales</taxon>
        <taxon>Moraxellaceae</taxon>
        <taxon>Acinetobacter</taxon>
    </lineage>
</organism>
<evidence type="ECO:0000313" key="1">
    <source>
        <dbReference type="EMBL" id="HCK30102.1"/>
    </source>
</evidence>
<dbReference type="Pfam" id="PF00805">
    <property type="entry name" value="Pentapeptide"/>
    <property type="match status" value="2"/>
</dbReference>
<name>A0A3D2SMS8_9GAMM</name>
<dbReference type="Proteomes" id="UP000263596">
    <property type="component" value="Unassembled WGS sequence"/>
</dbReference>
<comment type="caution">
    <text evidence="1">The sequence shown here is derived from an EMBL/GenBank/DDBJ whole genome shotgun (WGS) entry which is preliminary data.</text>
</comment>
<dbReference type="PANTHER" id="PTHR14136:SF17">
    <property type="entry name" value="BTB_POZ DOMAIN-CONTAINING PROTEIN KCTD9"/>
    <property type="match status" value="1"/>
</dbReference>
<dbReference type="AlphaFoldDB" id="A0A3D2SMS8"/>
<gene>
    <name evidence="1" type="ORF">DHW29_07875</name>
</gene>
<protein>
    <submittedName>
        <fullName evidence="1">Pentapeptide repeat-containing protein</fullName>
    </submittedName>
</protein>
<dbReference type="Gene3D" id="2.160.20.80">
    <property type="entry name" value="E3 ubiquitin-protein ligase SopA"/>
    <property type="match status" value="1"/>
</dbReference>
<accession>A0A3D2SMS8</accession>
<evidence type="ECO:0000313" key="2">
    <source>
        <dbReference type="Proteomes" id="UP000263596"/>
    </source>
</evidence>
<dbReference type="InterPro" id="IPR051082">
    <property type="entry name" value="Pentapeptide-BTB/POZ_domain"/>
</dbReference>
<dbReference type="InterPro" id="IPR001646">
    <property type="entry name" value="5peptide_repeat"/>
</dbReference>
<dbReference type="PANTHER" id="PTHR14136">
    <property type="entry name" value="BTB_POZ DOMAIN-CONTAINING PROTEIN KCTD9"/>
    <property type="match status" value="1"/>
</dbReference>
<dbReference type="SUPFAM" id="SSF141571">
    <property type="entry name" value="Pentapeptide repeat-like"/>
    <property type="match status" value="1"/>
</dbReference>
<sequence length="203" mass="22339">MTQNYEIKNRWTGEVLFSCEIPDGMESGMIARHAVETAIAEGANLWGANLRGADLRDANLRYANLWAADLRGANLWGAKIRGADLRGANLGGANLRYANLWGADLRGANLGDADLRGADLRGANLGGAKNAPLIIPTLRWFVCINGFGYMRIGCQNHKVEQWKAFTDQEISRMDSDALQFWNQYKVMLLAACEAHVHSTDGDE</sequence>
<proteinExistence type="predicted"/>
<dbReference type="EMBL" id="DPVE01000144">
    <property type="protein sequence ID" value="HCK30102.1"/>
    <property type="molecule type" value="Genomic_DNA"/>
</dbReference>
<reference evidence="1 2" key="1">
    <citation type="journal article" date="2018" name="Nat. Biotechnol.">
        <title>A standardized bacterial taxonomy based on genome phylogeny substantially revises the tree of life.</title>
        <authorList>
            <person name="Parks D.H."/>
            <person name="Chuvochina M."/>
            <person name="Waite D.W."/>
            <person name="Rinke C."/>
            <person name="Skarshewski A."/>
            <person name="Chaumeil P.A."/>
            <person name="Hugenholtz P."/>
        </authorList>
    </citation>
    <scope>NUCLEOTIDE SEQUENCE [LARGE SCALE GENOMIC DNA]</scope>
    <source>
        <strain evidence="1">UBA9669</strain>
    </source>
</reference>